<evidence type="ECO:0000313" key="3">
    <source>
        <dbReference type="EMBL" id="KAF4963288.1"/>
    </source>
</evidence>
<dbReference type="EMBL" id="JABEXW010000482">
    <property type="protein sequence ID" value="KAF4963288.1"/>
    <property type="molecule type" value="Genomic_DNA"/>
</dbReference>
<feature type="compositionally biased region" description="Basic and acidic residues" evidence="1">
    <location>
        <begin position="1"/>
        <end position="15"/>
    </location>
</feature>
<comment type="caution">
    <text evidence="3">The sequence shown here is derived from an EMBL/GenBank/DDBJ whole genome shotgun (WGS) entry which is preliminary data.</text>
</comment>
<dbReference type="Pfam" id="PF21762">
    <property type="entry name" value="DEDDh_C"/>
    <property type="match status" value="1"/>
</dbReference>
<dbReference type="OrthoDB" id="5082432at2759"/>
<accession>A0A8H4X634</accession>
<reference evidence="3" key="2">
    <citation type="submission" date="2020-05" db="EMBL/GenBank/DDBJ databases">
        <authorList>
            <person name="Kim H.-S."/>
            <person name="Proctor R.H."/>
            <person name="Brown D.W."/>
        </authorList>
    </citation>
    <scope>NUCLEOTIDE SEQUENCE</scope>
    <source>
        <strain evidence="3">NRRL 20472</strain>
    </source>
</reference>
<feature type="domain" description="Gfd2/YDR514C-like C-terminal" evidence="2">
    <location>
        <begin position="71"/>
        <end position="176"/>
    </location>
</feature>
<evidence type="ECO:0000256" key="1">
    <source>
        <dbReference type="SAM" id="MobiDB-lite"/>
    </source>
</evidence>
<dbReference type="InterPro" id="IPR048519">
    <property type="entry name" value="Gfd2/YDR514C-like_C"/>
</dbReference>
<proteinExistence type="predicted"/>
<keyword evidence="4" id="KW-1185">Reference proteome</keyword>
<feature type="region of interest" description="Disordered" evidence="1">
    <location>
        <begin position="1"/>
        <end position="32"/>
    </location>
</feature>
<gene>
    <name evidence="3" type="ORF">FSARC_8690</name>
</gene>
<evidence type="ECO:0000259" key="2">
    <source>
        <dbReference type="Pfam" id="PF21762"/>
    </source>
</evidence>
<sequence>MWMAKRAEKKEKERNMVPSPGPIPNWKEHDGLQREDVLENQGVEFYDHPLQASDAERFDALRLSKLFPLKASPGDRAKDLHEKIECKHYIMNEFRGHSDCNCCYPWHTTGRYNFAFGKSGYINTNDVAMYLTAALQEVRMINRTKNERDNGTLRKVCFITWDSRSEEETLARLGSLVGGKNALGWLPLSWIECHIGRTIIPIDEILAPKKSHELNKNPVPQTSAPSLISTQTPFQPDDLLTSQETTNTIIDSDDEDLLTFDEGVKSSADSVLIDFLEN</sequence>
<protein>
    <recommendedName>
        <fullName evidence="2">Gfd2/YDR514C-like C-terminal domain-containing protein</fullName>
    </recommendedName>
</protein>
<evidence type="ECO:0000313" key="4">
    <source>
        <dbReference type="Proteomes" id="UP000622797"/>
    </source>
</evidence>
<dbReference type="AlphaFoldDB" id="A0A8H4X634"/>
<organism evidence="3 4">
    <name type="scientific">Fusarium sarcochroum</name>
    <dbReference type="NCBI Taxonomy" id="1208366"/>
    <lineage>
        <taxon>Eukaryota</taxon>
        <taxon>Fungi</taxon>
        <taxon>Dikarya</taxon>
        <taxon>Ascomycota</taxon>
        <taxon>Pezizomycotina</taxon>
        <taxon>Sordariomycetes</taxon>
        <taxon>Hypocreomycetidae</taxon>
        <taxon>Hypocreales</taxon>
        <taxon>Nectriaceae</taxon>
        <taxon>Fusarium</taxon>
        <taxon>Fusarium lateritium species complex</taxon>
    </lineage>
</organism>
<reference evidence="3" key="1">
    <citation type="journal article" date="2020" name="BMC Genomics">
        <title>Correction to: Identification and distribution of gene clusters required for synthesis of sphingolipid metabolism inhibitors in diverse species of the filamentous fungus Fusarium.</title>
        <authorList>
            <person name="Kim H.S."/>
            <person name="Lohmar J.M."/>
            <person name="Busman M."/>
            <person name="Brown D.W."/>
            <person name="Naumann T.A."/>
            <person name="Divon H.H."/>
            <person name="Lysoe E."/>
            <person name="Uhlig S."/>
            <person name="Proctor R.H."/>
        </authorList>
    </citation>
    <scope>NUCLEOTIDE SEQUENCE</scope>
    <source>
        <strain evidence="3">NRRL 20472</strain>
    </source>
</reference>
<name>A0A8H4X634_9HYPO</name>
<dbReference type="Proteomes" id="UP000622797">
    <property type="component" value="Unassembled WGS sequence"/>
</dbReference>